<dbReference type="Proteomes" id="UP001151532">
    <property type="component" value="Chromosome 5"/>
</dbReference>
<comment type="caution">
    <text evidence="2">The sequence shown here is derived from an EMBL/GenBank/DDBJ whole genome shotgun (WGS) entry which is preliminary data.</text>
</comment>
<dbReference type="OrthoDB" id="691424at2759"/>
<organism evidence="2 3">
    <name type="scientific">Salix purpurea</name>
    <name type="common">Purple osier willow</name>
    <dbReference type="NCBI Taxonomy" id="77065"/>
    <lineage>
        <taxon>Eukaryota</taxon>
        <taxon>Viridiplantae</taxon>
        <taxon>Streptophyta</taxon>
        <taxon>Embryophyta</taxon>
        <taxon>Tracheophyta</taxon>
        <taxon>Spermatophyta</taxon>
        <taxon>Magnoliopsida</taxon>
        <taxon>eudicotyledons</taxon>
        <taxon>Gunneridae</taxon>
        <taxon>Pentapetalae</taxon>
        <taxon>rosids</taxon>
        <taxon>fabids</taxon>
        <taxon>Malpighiales</taxon>
        <taxon>Salicaceae</taxon>
        <taxon>Saliceae</taxon>
        <taxon>Salix</taxon>
    </lineage>
</organism>
<feature type="region of interest" description="Disordered" evidence="1">
    <location>
        <begin position="247"/>
        <end position="266"/>
    </location>
</feature>
<dbReference type="NCBIfam" id="TIGR01615">
    <property type="entry name" value="A_thal_3542"/>
    <property type="match status" value="1"/>
</dbReference>
<dbReference type="AlphaFoldDB" id="A0A9Q0WY51"/>
<reference evidence="2" key="1">
    <citation type="submission" date="2022-11" db="EMBL/GenBank/DDBJ databases">
        <authorList>
            <person name="Hyden B.L."/>
            <person name="Feng K."/>
            <person name="Yates T."/>
            <person name="Jawdy S."/>
            <person name="Smart L.B."/>
            <person name="Muchero W."/>
        </authorList>
    </citation>
    <scope>NUCLEOTIDE SEQUENCE</scope>
    <source>
        <tissue evidence="2">Shoot tip</tissue>
    </source>
</reference>
<dbReference type="Pfam" id="PF04720">
    <property type="entry name" value="PDDEXK_6"/>
    <property type="match status" value="1"/>
</dbReference>
<protein>
    <submittedName>
        <fullName evidence="2">Uncharacterized protein</fullName>
    </submittedName>
</protein>
<keyword evidence="3" id="KW-1185">Reference proteome</keyword>
<evidence type="ECO:0000256" key="1">
    <source>
        <dbReference type="SAM" id="MobiDB-lite"/>
    </source>
</evidence>
<dbReference type="InterPro" id="IPR006502">
    <property type="entry name" value="PDDEXK-like"/>
</dbReference>
<evidence type="ECO:0000313" key="2">
    <source>
        <dbReference type="EMBL" id="KAJ6775209.1"/>
    </source>
</evidence>
<dbReference type="PANTHER" id="PTHR31579:SF34">
    <property type="entry name" value="T14N5.3 PROTEIN"/>
    <property type="match status" value="1"/>
</dbReference>
<name>A0A9Q0WY51_SALPP</name>
<dbReference type="PANTHER" id="PTHR31579">
    <property type="entry name" value="OS03G0796600 PROTEIN"/>
    <property type="match status" value="1"/>
</dbReference>
<proteinExistence type="predicted"/>
<reference evidence="2" key="2">
    <citation type="journal article" date="2023" name="Int. J. Mol. Sci.">
        <title>De Novo Assembly and Annotation of 11 Diverse Shrub Willow (Salix) Genomes Reveals Novel Gene Organization in Sex-Linked Regions.</title>
        <authorList>
            <person name="Hyden B."/>
            <person name="Feng K."/>
            <person name="Yates T.B."/>
            <person name="Jawdy S."/>
            <person name="Cereghino C."/>
            <person name="Smart L.B."/>
            <person name="Muchero W."/>
        </authorList>
    </citation>
    <scope>NUCLEOTIDE SEQUENCE</scope>
    <source>
        <tissue evidence="2">Shoot tip</tissue>
    </source>
</reference>
<feature type="compositionally biased region" description="Low complexity" evidence="1">
    <location>
        <begin position="253"/>
        <end position="266"/>
    </location>
</feature>
<dbReference type="EMBL" id="JAPFFK010000002">
    <property type="protein sequence ID" value="KAJ6775209.1"/>
    <property type="molecule type" value="Genomic_DNA"/>
</dbReference>
<sequence>MGSLEEERLVQMVHDFIESESSTPPMFPASSNCLSINQAKCFTLQEILGRVTEAETRVLETLLKHMRSKNDAEKTTSLKMWLVERLKMDGFIASICRTSWVTSLGCPAGAYEYIGITLKDENGGSTRLIVDIDFRSQFELARPTSLYKELTDTLPSFFVGSEDKLNKIISMLCSAARQSLTERGLHVPPWRTSSYMQSKWLSRCCDATNDSTIGYSSREDSGAENGSRHGYGSSLWTPPMVKPKIRGLGGGSSLSSQLSSVGINCC</sequence>
<gene>
    <name evidence="2" type="ORF">OIU79_018394</name>
</gene>
<evidence type="ECO:0000313" key="3">
    <source>
        <dbReference type="Proteomes" id="UP001151532"/>
    </source>
</evidence>
<accession>A0A9Q0WY51</accession>
<feature type="region of interest" description="Disordered" evidence="1">
    <location>
        <begin position="215"/>
        <end position="235"/>
    </location>
</feature>